<dbReference type="EMBL" id="JBBNAE010000011">
    <property type="protein sequence ID" value="KAK9085587.1"/>
    <property type="molecule type" value="Genomic_DNA"/>
</dbReference>
<reference evidence="1 2" key="1">
    <citation type="submission" date="2024-01" db="EMBL/GenBank/DDBJ databases">
        <title>Genome assemblies of Stephania.</title>
        <authorList>
            <person name="Yang L."/>
        </authorList>
    </citation>
    <scope>NUCLEOTIDE SEQUENCE [LARGE SCALE GENOMIC DNA]</scope>
    <source>
        <strain evidence="1">QJT</strain>
        <tissue evidence="1">Leaf</tissue>
    </source>
</reference>
<name>A0AAP0HI28_9MAGN</name>
<proteinExistence type="predicted"/>
<sequence length="88" mass="10348">MVVLVKVVATSVLDPSIAIMRDTLGEALEIIYYVDRKMDVRYEDSRKRQLARRFWKEEDFDRSIKLLNTSEDTTNPVRCAISKINYFT</sequence>
<evidence type="ECO:0000313" key="2">
    <source>
        <dbReference type="Proteomes" id="UP001417504"/>
    </source>
</evidence>
<dbReference type="AlphaFoldDB" id="A0AAP0HI28"/>
<keyword evidence="2" id="KW-1185">Reference proteome</keyword>
<accession>A0AAP0HI28</accession>
<protein>
    <submittedName>
        <fullName evidence="1">Uncharacterized protein</fullName>
    </submittedName>
</protein>
<evidence type="ECO:0000313" key="1">
    <source>
        <dbReference type="EMBL" id="KAK9085587.1"/>
    </source>
</evidence>
<dbReference type="Proteomes" id="UP001417504">
    <property type="component" value="Unassembled WGS sequence"/>
</dbReference>
<comment type="caution">
    <text evidence="1">The sequence shown here is derived from an EMBL/GenBank/DDBJ whole genome shotgun (WGS) entry which is preliminary data.</text>
</comment>
<organism evidence="1 2">
    <name type="scientific">Stephania japonica</name>
    <dbReference type="NCBI Taxonomy" id="461633"/>
    <lineage>
        <taxon>Eukaryota</taxon>
        <taxon>Viridiplantae</taxon>
        <taxon>Streptophyta</taxon>
        <taxon>Embryophyta</taxon>
        <taxon>Tracheophyta</taxon>
        <taxon>Spermatophyta</taxon>
        <taxon>Magnoliopsida</taxon>
        <taxon>Ranunculales</taxon>
        <taxon>Menispermaceae</taxon>
        <taxon>Menispermoideae</taxon>
        <taxon>Cissampelideae</taxon>
        <taxon>Stephania</taxon>
    </lineage>
</organism>
<gene>
    <name evidence="1" type="ORF">Sjap_025998</name>
</gene>